<dbReference type="InterPro" id="IPR052161">
    <property type="entry name" value="Mycobact_Acyl-CoA_DH"/>
</dbReference>
<feature type="domain" description="Acyl-CoA dehydrogenase/oxidase C-terminal" evidence="7">
    <location>
        <begin position="238"/>
        <end position="390"/>
    </location>
</feature>
<dbReference type="InterPro" id="IPR046373">
    <property type="entry name" value="Acyl-CoA_Oxase/DH_mid-dom_sf"/>
</dbReference>
<dbReference type="InterPro" id="IPR036250">
    <property type="entry name" value="AcylCo_DH-like_C"/>
</dbReference>
<dbReference type="InterPro" id="IPR006091">
    <property type="entry name" value="Acyl-CoA_Oxase/DH_mid-dom"/>
</dbReference>
<keyword evidence="4 6" id="KW-0274">FAD</keyword>
<dbReference type="AlphaFoldDB" id="A0A5M3WQ43"/>
<keyword evidence="11" id="KW-1185">Reference proteome</keyword>
<evidence type="ECO:0000259" key="7">
    <source>
        <dbReference type="Pfam" id="PF00441"/>
    </source>
</evidence>
<dbReference type="Gene3D" id="2.40.110.10">
    <property type="entry name" value="Butyryl-CoA Dehydrogenase, subunit A, domain 2"/>
    <property type="match status" value="1"/>
</dbReference>
<dbReference type="FunFam" id="2.40.110.10:FF:000011">
    <property type="entry name" value="Acyl-CoA dehydrogenase FadE34"/>
    <property type="match status" value="1"/>
</dbReference>
<evidence type="ECO:0000256" key="6">
    <source>
        <dbReference type="RuleBase" id="RU362125"/>
    </source>
</evidence>
<dbReference type="EMBL" id="BLAE01000015">
    <property type="protein sequence ID" value="GES09381.1"/>
    <property type="molecule type" value="Genomic_DNA"/>
</dbReference>
<keyword evidence="5 6" id="KW-0560">Oxidoreductase</keyword>
<dbReference type="GO" id="GO:0005886">
    <property type="term" value="C:plasma membrane"/>
    <property type="evidence" value="ECO:0007669"/>
    <property type="project" value="TreeGrafter"/>
</dbReference>
<dbReference type="Pfam" id="PF00441">
    <property type="entry name" value="Acyl-CoA_dh_1"/>
    <property type="match status" value="1"/>
</dbReference>
<reference evidence="10 11" key="1">
    <citation type="submission" date="2019-10" db="EMBL/GenBank/DDBJ databases">
        <title>Whole genome shotgun sequence of Acrocarpospora macrocephala NBRC 16266.</title>
        <authorList>
            <person name="Ichikawa N."/>
            <person name="Kimura A."/>
            <person name="Kitahashi Y."/>
            <person name="Komaki H."/>
            <person name="Oguchi A."/>
        </authorList>
    </citation>
    <scope>NUCLEOTIDE SEQUENCE [LARGE SCALE GENOMIC DNA]</scope>
    <source>
        <strain evidence="10 11">NBRC 16266</strain>
    </source>
</reference>
<accession>A0A5M3WQ43</accession>
<comment type="caution">
    <text evidence="10">The sequence shown here is derived from an EMBL/GenBank/DDBJ whole genome shotgun (WGS) entry which is preliminary data.</text>
</comment>
<evidence type="ECO:0000256" key="5">
    <source>
        <dbReference type="ARBA" id="ARBA00023002"/>
    </source>
</evidence>
<evidence type="ECO:0000256" key="1">
    <source>
        <dbReference type="ARBA" id="ARBA00001974"/>
    </source>
</evidence>
<dbReference type="SUPFAM" id="SSF56645">
    <property type="entry name" value="Acyl-CoA dehydrogenase NM domain-like"/>
    <property type="match status" value="1"/>
</dbReference>
<evidence type="ECO:0000313" key="10">
    <source>
        <dbReference type="EMBL" id="GES09381.1"/>
    </source>
</evidence>
<dbReference type="Gene3D" id="1.10.540.10">
    <property type="entry name" value="Acyl-CoA dehydrogenase/oxidase, N-terminal domain"/>
    <property type="match status" value="1"/>
</dbReference>
<dbReference type="SUPFAM" id="SSF47203">
    <property type="entry name" value="Acyl-CoA dehydrogenase C-terminal domain-like"/>
    <property type="match status" value="1"/>
</dbReference>
<dbReference type="InterPro" id="IPR009075">
    <property type="entry name" value="AcylCo_DH/oxidase_C"/>
</dbReference>
<protein>
    <submittedName>
        <fullName evidence="10">Acyl-CoA dehydrogenase</fullName>
    </submittedName>
</protein>
<dbReference type="InterPro" id="IPR037069">
    <property type="entry name" value="AcylCoA_DH/ox_N_sf"/>
</dbReference>
<evidence type="ECO:0000256" key="4">
    <source>
        <dbReference type="ARBA" id="ARBA00022827"/>
    </source>
</evidence>
<proteinExistence type="inferred from homology"/>
<sequence length="419" mass="45659">MTKHMVDLDEFRGEARTWIRANLERRPQSDARAAGSDDRTPEEIAESRVLQRKFFEAGFAGISYPAEYGGRGLTPAHEQVFREEAAGYITPDFGGAGHVMFTAIGRSLLAHCTPEFLRRHIPKMLAGEELWCQFYSEPDAGSDLAGIRTRAGRENDRWVLNGAKIWSTGAHHADYAMCLARTNWDVPKHVGLTWFAVPTNAPGVLVRPIKQITGSTGFCEEFLDNVVLTDDDVIGEVDQGWTVAQTMLVYERGAGSSGSAPIEPRILASDLVAAARQAGRADDPVARQAIARAHVNDYAQYHLGKRISALLRTSSKPQPAIAAYGKLASGTLGPIRARLAVEIAGPLGLLWREDDELGAATSAGYLNGRVSSIAAGTNEMQRNGIGERVLGLPREPSFDSTKPFSQVVRDARNWSHRVG</sequence>
<name>A0A5M3WQ43_9ACTN</name>
<evidence type="ECO:0000259" key="8">
    <source>
        <dbReference type="Pfam" id="PF02770"/>
    </source>
</evidence>
<dbReference type="Gene3D" id="1.20.140.10">
    <property type="entry name" value="Butyryl-CoA Dehydrogenase, subunit A, domain 3"/>
    <property type="match status" value="1"/>
</dbReference>
<dbReference type="InterPro" id="IPR013786">
    <property type="entry name" value="AcylCoA_DH/ox_N"/>
</dbReference>
<evidence type="ECO:0000259" key="9">
    <source>
        <dbReference type="Pfam" id="PF02771"/>
    </source>
</evidence>
<dbReference type="RefSeq" id="WP_218041079.1">
    <property type="nucleotide sequence ID" value="NZ_BAAAHL010000069.1"/>
</dbReference>
<feature type="domain" description="Acyl-CoA oxidase/dehydrogenase middle" evidence="8">
    <location>
        <begin position="132"/>
        <end position="225"/>
    </location>
</feature>
<dbReference type="GO" id="GO:0016627">
    <property type="term" value="F:oxidoreductase activity, acting on the CH-CH group of donors"/>
    <property type="evidence" value="ECO:0007669"/>
    <property type="project" value="InterPro"/>
</dbReference>
<dbReference type="Proteomes" id="UP000331127">
    <property type="component" value="Unassembled WGS sequence"/>
</dbReference>
<evidence type="ECO:0000256" key="2">
    <source>
        <dbReference type="ARBA" id="ARBA00009347"/>
    </source>
</evidence>
<dbReference type="GO" id="GO:0050660">
    <property type="term" value="F:flavin adenine dinucleotide binding"/>
    <property type="evidence" value="ECO:0007669"/>
    <property type="project" value="InterPro"/>
</dbReference>
<feature type="domain" description="Acyl-CoA dehydrogenase/oxidase N-terminal" evidence="9">
    <location>
        <begin position="10"/>
        <end position="128"/>
    </location>
</feature>
<dbReference type="InterPro" id="IPR009100">
    <property type="entry name" value="AcylCoA_DH/oxidase_NM_dom_sf"/>
</dbReference>
<keyword evidence="3 6" id="KW-0285">Flavoprotein</keyword>
<dbReference type="Pfam" id="PF02770">
    <property type="entry name" value="Acyl-CoA_dh_M"/>
    <property type="match status" value="1"/>
</dbReference>
<dbReference type="PANTHER" id="PTHR43292">
    <property type="entry name" value="ACYL-COA DEHYDROGENASE"/>
    <property type="match status" value="1"/>
</dbReference>
<comment type="cofactor">
    <cofactor evidence="1 6">
        <name>FAD</name>
        <dbReference type="ChEBI" id="CHEBI:57692"/>
    </cofactor>
</comment>
<dbReference type="Pfam" id="PF02771">
    <property type="entry name" value="Acyl-CoA_dh_N"/>
    <property type="match status" value="1"/>
</dbReference>
<dbReference type="PANTHER" id="PTHR43292:SF3">
    <property type="entry name" value="ACYL-COA DEHYDROGENASE FADE29"/>
    <property type="match status" value="1"/>
</dbReference>
<evidence type="ECO:0000313" key="11">
    <source>
        <dbReference type="Proteomes" id="UP000331127"/>
    </source>
</evidence>
<gene>
    <name evidence="10" type="ORF">Amac_029770</name>
</gene>
<evidence type="ECO:0000256" key="3">
    <source>
        <dbReference type="ARBA" id="ARBA00022630"/>
    </source>
</evidence>
<comment type="similarity">
    <text evidence="2 6">Belongs to the acyl-CoA dehydrogenase family.</text>
</comment>
<organism evidence="10 11">
    <name type="scientific">Acrocarpospora macrocephala</name>
    <dbReference type="NCBI Taxonomy" id="150177"/>
    <lineage>
        <taxon>Bacteria</taxon>
        <taxon>Bacillati</taxon>
        <taxon>Actinomycetota</taxon>
        <taxon>Actinomycetes</taxon>
        <taxon>Streptosporangiales</taxon>
        <taxon>Streptosporangiaceae</taxon>
        <taxon>Acrocarpospora</taxon>
    </lineage>
</organism>